<dbReference type="InterPro" id="IPR011766">
    <property type="entry name" value="TPP_enzyme_TPP-bd"/>
</dbReference>
<proteinExistence type="inferred from homology"/>
<dbReference type="GO" id="GO:0003984">
    <property type="term" value="F:acetolactate synthase activity"/>
    <property type="evidence" value="ECO:0007669"/>
    <property type="project" value="TreeGrafter"/>
</dbReference>
<dbReference type="GO" id="GO:0009099">
    <property type="term" value="P:L-valine biosynthetic process"/>
    <property type="evidence" value="ECO:0007669"/>
    <property type="project" value="TreeGrafter"/>
</dbReference>
<evidence type="ECO:0000259" key="6">
    <source>
        <dbReference type="Pfam" id="PF02775"/>
    </source>
</evidence>
<dbReference type="Gene3D" id="3.40.50.970">
    <property type="match status" value="2"/>
</dbReference>
<dbReference type="PANTHER" id="PTHR18968:SF13">
    <property type="entry name" value="ACETOLACTATE SYNTHASE CATALYTIC SUBUNIT, MITOCHONDRIAL"/>
    <property type="match status" value="1"/>
</dbReference>
<name>A0A6J7M308_9ZZZZ</name>
<dbReference type="InterPro" id="IPR012001">
    <property type="entry name" value="Thiamin_PyroP_enz_TPP-bd_dom"/>
</dbReference>
<feature type="domain" description="Thiamine pyrophosphate enzyme N-terminal TPP-binding" evidence="7">
    <location>
        <begin position="14"/>
        <end position="107"/>
    </location>
</feature>
<evidence type="ECO:0000313" key="8">
    <source>
        <dbReference type="EMBL" id="CAB4975101.1"/>
    </source>
</evidence>
<dbReference type="SUPFAM" id="SSF52467">
    <property type="entry name" value="DHS-like NAD/FAD-binding domain"/>
    <property type="match status" value="1"/>
</dbReference>
<dbReference type="InterPro" id="IPR000399">
    <property type="entry name" value="TPP-bd_CS"/>
</dbReference>
<dbReference type="GO" id="GO:0009097">
    <property type="term" value="P:isoleucine biosynthetic process"/>
    <property type="evidence" value="ECO:0007669"/>
    <property type="project" value="TreeGrafter"/>
</dbReference>
<accession>A0A6J7M308</accession>
<feature type="domain" description="Thiamine pyrophosphate enzyme TPP-binding" evidence="6">
    <location>
        <begin position="413"/>
        <end position="556"/>
    </location>
</feature>
<evidence type="ECO:0000256" key="3">
    <source>
        <dbReference type="ARBA" id="ARBA00023052"/>
    </source>
</evidence>
<protein>
    <submittedName>
        <fullName evidence="8">Unannotated protein</fullName>
    </submittedName>
</protein>
<keyword evidence="3 4" id="KW-0786">Thiamine pyrophosphate</keyword>
<dbReference type="GO" id="GO:0005948">
    <property type="term" value="C:acetolactate synthase complex"/>
    <property type="evidence" value="ECO:0007669"/>
    <property type="project" value="TreeGrafter"/>
</dbReference>
<gene>
    <name evidence="8" type="ORF">UFOPK3967_00004</name>
</gene>
<dbReference type="PANTHER" id="PTHR18968">
    <property type="entry name" value="THIAMINE PYROPHOSPHATE ENZYMES"/>
    <property type="match status" value="1"/>
</dbReference>
<comment type="cofactor">
    <cofactor evidence="1">
        <name>thiamine diphosphate</name>
        <dbReference type="ChEBI" id="CHEBI:58937"/>
    </cofactor>
</comment>
<dbReference type="CDD" id="cd07035">
    <property type="entry name" value="TPP_PYR_POX_like"/>
    <property type="match status" value="1"/>
</dbReference>
<dbReference type="GO" id="GO:0030976">
    <property type="term" value="F:thiamine pyrophosphate binding"/>
    <property type="evidence" value="ECO:0007669"/>
    <property type="project" value="InterPro"/>
</dbReference>
<dbReference type="Pfam" id="PF02775">
    <property type="entry name" value="TPP_enzyme_C"/>
    <property type="match status" value="1"/>
</dbReference>
<dbReference type="CDD" id="cd00568">
    <property type="entry name" value="TPP_enzymes"/>
    <property type="match status" value="1"/>
</dbReference>
<dbReference type="InterPro" id="IPR029035">
    <property type="entry name" value="DHS-like_NAD/FAD-binding_dom"/>
</dbReference>
<dbReference type="Pfam" id="PF00205">
    <property type="entry name" value="TPP_enzyme_M"/>
    <property type="match status" value="1"/>
</dbReference>
<reference evidence="8" key="1">
    <citation type="submission" date="2020-05" db="EMBL/GenBank/DDBJ databases">
        <authorList>
            <person name="Chiriac C."/>
            <person name="Salcher M."/>
            <person name="Ghai R."/>
            <person name="Kavagutti S V."/>
        </authorList>
    </citation>
    <scope>NUCLEOTIDE SEQUENCE</scope>
</reference>
<dbReference type="EMBL" id="CAFBOS010000001">
    <property type="protein sequence ID" value="CAB4975101.1"/>
    <property type="molecule type" value="Genomic_DNA"/>
</dbReference>
<dbReference type="Pfam" id="PF02776">
    <property type="entry name" value="TPP_enzyme_N"/>
    <property type="match status" value="1"/>
</dbReference>
<dbReference type="InterPro" id="IPR012000">
    <property type="entry name" value="Thiamin_PyroP_enz_cen_dom"/>
</dbReference>
<organism evidence="8">
    <name type="scientific">freshwater metagenome</name>
    <dbReference type="NCBI Taxonomy" id="449393"/>
    <lineage>
        <taxon>unclassified sequences</taxon>
        <taxon>metagenomes</taxon>
        <taxon>ecological metagenomes</taxon>
    </lineage>
</organism>
<evidence type="ECO:0000259" key="7">
    <source>
        <dbReference type="Pfam" id="PF02776"/>
    </source>
</evidence>
<dbReference type="GO" id="GO:0000287">
    <property type="term" value="F:magnesium ion binding"/>
    <property type="evidence" value="ECO:0007669"/>
    <property type="project" value="InterPro"/>
</dbReference>
<dbReference type="InterPro" id="IPR045229">
    <property type="entry name" value="TPP_enz"/>
</dbReference>
<dbReference type="InterPro" id="IPR029061">
    <property type="entry name" value="THDP-binding"/>
</dbReference>
<sequence length="578" mass="60243">MATPLLREDVRAPEAVVQALISGGVDHVFGMPGGSTVVLYDALFDHRDEIRTVLVREEARAGVMAEVYGKLTGRPGVCMGQGAFMVHASIGAIEAQLSSSPMLILADLSDNAPYTLHGPYQSGAGSYGGWDARAVFGGMCKRVFVASTPVEAVHCVQLGLKHAVTGQPGPVAVLFSGGSLRGTVGPASPPTLWASSDLLASGALPVDASALDKAAQVLTRARRPVIIAGGGVRVAGAYDDLARVARSLGAPVATTASGKGVFAETDEWALGVLGNFGTPLANAVVADADVVLAVGTKLGPTDTAQEHPALLDPARQLLVHIDVEPLNLSWSVPADVNIVGDARVALSRLSEMISGATTPQQRDERAEQLALDVDTHGRFSAPEMESDVVPLLPQRVIRALHDALGEQAIVCCDAGENRIFMTHYFQTSNAPGFVQPAGVGGMGYAMPAAFAAQIACPDKRGVAVCGDGGFAIAMNTLMTAREEGVPIVVIVLNNGKLGWVMHGQRDRQIASDLGVFDHAAMAVSMGCLGVRVEHPDELAPALAAALAADRPTVIDVMTSLDETFEKVTSPLMRQPRSR</sequence>
<dbReference type="Gene3D" id="3.40.50.1220">
    <property type="entry name" value="TPP-binding domain"/>
    <property type="match status" value="1"/>
</dbReference>
<evidence type="ECO:0000256" key="2">
    <source>
        <dbReference type="ARBA" id="ARBA00007812"/>
    </source>
</evidence>
<evidence type="ECO:0000256" key="1">
    <source>
        <dbReference type="ARBA" id="ARBA00001964"/>
    </source>
</evidence>
<dbReference type="GO" id="GO:0050660">
    <property type="term" value="F:flavin adenine dinucleotide binding"/>
    <property type="evidence" value="ECO:0007669"/>
    <property type="project" value="TreeGrafter"/>
</dbReference>
<comment type="similarity">
    <text evidence="2 4">Belongs to the TPP enzyme family.</text>
</comment>
<dbReference type="AlphaFoldDB" id="A0A6J7M308"/>
<dbReference type="PROSITE" id="PS00187">
    <property type="entry name" value="TPP_ENZYMES"/>
    <property type="match status" value="1"/>
</dbReference>
<evidence type="ECO:0000259" key="5">
    <source>
        <dbReference type="Pfam" id="PF00205"/>
    </source>
</evidence>
<feature type="domain" description="Thiamine pyrophosphate enzyme central" evidence="5">
    <location>
        <begin position="211"/>
        <end position="349"/>
    </location>
</feature>
<evidence type="ECO:0000256" key="4">
    <source>
        <dbReference type="RuleBase" id="RU362132"/>
    </source>
</evidence>
<dbReference type="SUPFAM" id="SSF52518">
    <property type="entry name" value="Thiamin diphosphate-binding fold (THDP-binding)"/>
    <property type="match status" value="2"/>
</dbReference>